<reference evidence="2" key="2">
    <citation type="submission" date="2021-04" db="EMBL/GenBank/DDBJ databases">
        <authorList>
            <person name="Podell S."/>
        </authorList>
    </citation>
    <scope>NUCLEOTIDE SEQUENCE</scope>
    <source>
        <strain evidence="2">Hildebrandi</strain>
    </source>
</reference>
<sequence>MNDSNDPRRSQSSPHPPFLTASSSTVSISSLADSSRGLHRRRTLYLIRHGEAVHNVLEAIAEKEAKLDAERQNLSPEETYAKMEEARQSVLTDPSLRDAPLTERGRQQARDVSQKLQAVMNQGKIHPPTEAMCSPLSRCLETTKIVLENSAINAHVRPELTERKTQFPPDTPRPLEELLRLTRDDDRFIITHIDQLSKEIAAHEAMVRESKEMLRARAGQMFDLLMEMEHRHILVVSHKGFLRELERGLLEIPDSPLFQNCELRVYRVIFTRGDRSLHHLERLV</sequence>
<dbReference type="InterPro" id="IPR001345">
    <property type="entry name" value="PG/BPGM_mutase_AS"/>
</dbReference>
<protein>
    <submittedName>
        <fullName evidence="2">Fructose-2,6-bisphosphatase</fullName>
    </submittedName>
</protein>
<dbReference type="AlphaFoldDB" id="A0A9K3KW92"/>
<dbReference type="OrthoDB" id="496981at2759"/>
<gene>
    <name evidence="2" type="ORF">IV203_010066</name>
</gene>
<dbReference type="PROSITE" id="PS00175">
    <property type="entry name" value="PG_MUTASE"/>
    <property type="match status" value="1"/>
</dbReference>
<dbReference type="GO" id="GO:0016791">
    <property type="term" value="F:phosphatase activity"/>
    <property type="evidence" value="ECO:0007669"/>
    <property type="project" value="TreeGrafter"/>
</dbReference>
<evidence type="ECO:0000313" key="3">
    <source>
        <dbReference type="Proteomes" id="UP000693970"/>
    </source>
</evidence>
<dbReference type="PANTHER" id="PTHR48100:SF44">
    <property type="entry name" value="PHOSPHATASE C1620.13-RELATED"/>
    <property type="match status" value="1"/>
</dbReference>
<comment type="caution">
    <text evidence="2">The sequence shown here is derived from an EMBL/GenBank/DDBJ whole genome shotgun (WGS) entry which is preliminary data.</text>
</comment>
<dbReference type="Proteomes" id="UP000693970">
    <property type="component" value="Unassembled WGS sequence"/>
</dbReference>
<evidence type="ECO:0000313" key="2">
    <source>
        <dbReference type="EMBL" id="KAG7350706.1"/>
    </source>
</evidence>
<dbReference type="SMART" id="SM00855">
    <property type="entry name" value="PGAM"/>
    <property type="match status" value="1"/>
</dbReference>
<proteinExistence type="predicted"/>
<dbReference type="PANTHER" id="PTHR48100">
    <property type="entry name" value="BROAD-SPECIFICITY PHOSPHATASE YOR283W-RELATED"/>
    <property type="match status" value="1"/>
</dbReference>
<accession>A0A9K3KW92</accession>
<evidence type="ECO:0000256" key="1">
    <source>
        <dbReference type="SAM" id="MobiDB-lite"/>
    </source>
</evidence>
<dbReference type="InterPro" id="IPR050275">
    <property type="entry name" value="PGM_Phosphatase"/>
</dbReference>
<dbReference type="CDD" id="cd07067">
    <property type="entry name" value="HP_PGM_like"/>
    <property type="match status" value="1"/>
</dbReference>
<dbReference type="EMBL" id="JAGRRH010000018">
    <property type="protein sequence ID" value="KAG7350706.1"/>
    <property type="molecule type" value="Genomic_DNA"/>
</dbReference>
<keyword evidence="3" id="KW-1185">Reference proteome</keyword>
<reference evidence="2" key="1">
    <citation type="journal article" date="2021" name="Sci. Rep.">
        <title>Diploid genomic architecture of Nitzschia inconspicua, an elite biomass production diatom.</title>
        <authorList>
            <person name="Oliver A."/>
            <person name="Podell S."/>
            <person name="Pinowska A."/>
            <person name="Traller J.C."/>
            <person name="Smith S.R."/>
            <person name="McClure R."/>
            <person name="Beliaev A."/>
            <person name="Bohutskyi P."/>
            <person name="Hill E.A."/>
            <person name="Rabines A."/>
            <person name="Zheng H."/>
            <person name="Allen L.Z."/>
            <person name="Kuo A."/>
            <person name="Grigoriev I.V."/>
            <person name="Allen A.E."/>
            <person name="Hazlebeck D."/>
            <person name="Allen E.E."/>
        </authorList>
    </citation>
    <scope>NUCLEOTIDE SEQUENCE</scope>
    <source>
        <strain evidence="2">Hildebrandi</strain>
    </source>
</reference>
<organism evidence="2 3">
    <name type="scientific">Nitzschia inconspicua</name>
    <dbReference type="NCBI Taxonomy" id="303405"/>
    <lineage>
        <taxon>Eukaryota</taxon>
        <taxon>Sar</taxon>
        <taxon>Stramenopiles</taxon>
        <taxon>Ochrophyta</taxon>
        <taxon>Bacillariophyta</taxon>
        <taxon>Bacillariophyceae</taxon>
        <taxon>Bacillariophycidae</taxon>
        <taxon>Bacillariales</taxon>
        <taxon>Bacillariaceae</taxon>
        <taxon>Nitzschia</taxon>
    </lineage>
</organism>
<dbReference type="Pfam" id="PF00300">
    <property type="entry name" value="His_Phos_1"/>
    <property type="match status" value="1"/>
</dbReference>
<dbReference type="GO" id="GO:0005829">
    <property type="term" value="C:cytosol"/>
    <property type="evidence" value="ECO:0007669"/>
    <property type="project" value="TreeGrafter"/>
</dbReference>
<feature type="region of interest" description="Disordered" evidence="1">
    <location>
        <begin position="1"/>
        <end position="34"/>
    </location>
</feature>
<feature type="compositionally biased region" description="Low complexity" evidence="1">
    <location>
        <begin position="22"/>
        <end position="34"/>
    </location>
</feature>
<dbReference type="InterPro" id="IPR013078">
    <property type="entry name" value="His_Pase_superF_clade-1"/>
</dbReference>
<name>A0A9K3KW92_9STRA</name>